<dbReference type="InterPro" id="IPR011856">
    <property type="entry name" value="tRNA_endonuc-like_dom_sf"/>
</dbReference>
<sequence>MRFYLSLSFNDIRIDDSRKNMPVANIGGGCRDGVATFWRQPDGRVSLSGTAIRFALLRAVRANGLPEVDFGYLSSNEAIDSLIQVSRFWATAQESSLLKSMTFEGSLNLWRGGTLAHGVWQSLLRDALPKELRVRHGQGPSCCTLSKVRAYEAGFLTSKVSQVVRGAMHQLISILAADPAQIFEVEHRDFERIAAIVAEDLGFDVRLTRGSKDGGKDLILKCRDELGQIRSIYVEIKHWSSGKKVGPQELRKLLTVIARDQVDGGLLISTSGFTNPAQKLLADLDKSDTVRLVELGEISTYMREYASTSPTVPETLLREIIRRPLL</sequence>
<evidence type="ECO:0000259" key="1">
    <source>
        <dbReference type="Pfam" id="PF04471"/>
    </source>
</evidence>
<dbReference type="InterPro" id="IPR007560">
    <property type="entry name" value="Restrct_endonuc_IV_Mrr"/>
</dbReference>
<keyword evidence="2" id="KW-0540">Nuclease</keyword>
<evidence type="ECO:0000313" key="3">
    <source>
        <dbReference type="Proteomes" id="UP000198953"/>
    </source>
</evidence>
<evidence type="ECO:0000313" key="2">
    <source>
        <dbReference type="EMBL" id="SEN21686.1"/>
    </source>
</evidence>
<dbReference type="EMBL" id="FOBF01000023">
    <property type="protein sequence ID" value="SEN21686.1"/>
    <property type="molecule type" value="Genomic_DNA"/>
</dbReference>
<accession>A0A1H8EQM6</accession>
<dbReference type="AlphaFoldDB" id="A0A1H8EQM6"/>
<dbReference type="GO" id="GO:0009307">
    <property type="term" value="P:DNA restriction-modification system"/>
    <property type="evidence" value="ECO:0007669"/>
    <property type="project" value="InterPro"/>
</dbReference>
<dbReference type="Proteomes" id="UP000198953">
    <property type="component" value="Unassembled WGS sequence"/>
</dbReference>
<protein>
    <submittedName>
        <fullName evidence="2">Restriction endonuclease</fullName>
    </submittedName>
</protein>
<keyword evidence="3" id="KW-1185">Reference proteome</keyword>
<feature type="domain" description="Restriction endonuclease type IV Mrr" evidence="1">
    <location>
        <begin position="184"/>
        <end position="298"/>
    </location>
</feature>
<organism evidence="2 3">
    <name type="scientific">Nonomuraea pusilla</name>
    <dbReference type="NCBI Taxonomy" id="46177"/>
    <lineage>
        <taxon>Bacteria</taxon>
        <taxon>Bacillati</taxon>
        <taxon>Actinomycetota</taxon>
        <taxon>Actinomycetes</taxon>
        <taxon>Streptosporangiales</taxon>
        <taxon>Streptosporangiaceae</taxon>
        <taxon>Nonomuraea</taxon>
    </lineage>
</organism>
<reference evidence="2 3" key="1">
    <citation type="submission" date="2016-10" db="EMBL/GenBank/DDBJ databases">
        <authorList>
            <person name="de Groot N.N."/>
        </authorList>
    </citation>
    <scope>NUCLEOTIDE SEQUENCE [LARGE SCALE GENOMIC DNA]</scope>
    <source>
        <strain evidence="2 3">DSM 43357</strain>
    </source>
</reference>
<dbReference type="Pfam" id="PF04471">
    <property type="entry name" value="Mrr_cat"/>
    <property type="match status" value="1"/>
</dbReference>
<dbReference type="InterPro" id="IPR052906">
    <property type="entry name" value="Type_IV_Methyl-Rstrct_Enzyme"/>
</dbReference>
<dbReference type="InterPro" id="IPR011335">
    <property type="entry name" value="Restrct_endonuc-II-like"/>
</dbReference>
<dbReference type="PROSITE" id="PS51257">
    <property type="entry name" value="PROKAR_LIPOPROTEIN"/>
    <property type="match status" value="1"/>
</dbReference>
<name>A0A1H8EQM6_9ACTN</name>
<dbReference type="GO" id="GO:0003677">
    <property type="term" value="F:DNA binding"/>
    <property type="evidence" value="ECO:0007669"/>
    <property type="project" value="InterPro"/>
</dbReference>
<dbReference type="GO" id="GO:0015666">
    <property type="term" value="F:restriction endodeoxyribonuclease activity"/>
    <property type="evidence" value="ECO:0007669"/>
    <property type="project" value="TreeGrafter"/>
</dbReference>
<dbReference type="SUPFAM" id="SSF52980">
    <property type="entry name" value="Restriction endonuclease-like"/>
    <property type="match status" value="1"/>
</dbReference>
<dbReference type="RefSeq" id="WP_177227633.1">
    <property type="nucleotide sequence ID" value="NZ_FOBF01000023.1"/>
</dbReference>
<gene>
    <name evidence="2" type="ORF">SAMN05660976_07068</name>
</gene>
<keyword evidence="2" id="KW-0255">Endonuclease</keyword>
<dbReference type="STRING" id="46177.SAMN05660976_07068"/>
<dbReference type="PANTHER" id="PTHR30015:SF7">
    <property type="entry name" value="TYPE IV METHYL-DIRECTED RESTRICTION ENZYME ECOKMRR"/>
    <property type="match status" value="1"/>
</dbReference>
<keyword evidence="2" id="KW-0378">Hydrolase</keyword>
<proteinExistence type="predicted"/>
<dbReference type="Gene3D" id="3.40.1350.10">
    <property type="match status" value="1"/>
</dbReference>
<dbReference type="PANTHER" id="PTHR30015">
    <property type="entry name" value="MRR RESTRICTION SYSTEM PROTEIN"/>
    <property type="match status" value="1"/>
</dbReference>